<protein>
    <submittedName>
        <fullName evidence="2">Crinkler (CRN) family protein</fullName>
    </submittedName>
</protein>
<organism evidence="1 2">
    <name type="scientific">Bursaphelenchus xylophilus</name>
    <name type="common">Pinewood nematode worm</name>
    <name type="synonym">Aphelenchoides xylophilus</name>
    <dbReference type="NCBI Taxonomy" id="6326"/>
    <lineage>
        <taxon>Eukaryota</taxon>
        <taxon>Metazoa</taxon>
        <taxon>Ecdysozoa</taxon>
        <taxon>Nematoda</taxon>
        <taxon>Chromadorea</taxon>
        <taxon>Rhabditida</taxon>
        <taxon>Tylenchina</taxon>
        <taxon>Tylenchomorpha</taxon>
        <taxon>Aphelenchoidea</taxon>
        <taxon>Aphelenchoididae</taxon>
        <taxon>Bursaphelenchus</taxon>
    </lineage>
</organism>
<evidence type="ECO:0000313" key="2">
    <source>
        <dbReference type="WBParaSite" id="BXY_1727200.1"/>
    </source>
</evidence>
<dbReference type="AlphaFoldDB" id="A0A1I7SW42"/>
<reference evidence="2" key="1">
    <citation type="submission" date="2016-11" db="UniProtKB">
        <authorList>
            <consortium name="WormBaseParasite"/>
        </authorList>
    </citation>
    <scope>IDENTIFICATION</scope>
</reference>
<dbReference type="Proteomes" id="UP000095284">
    <property type="component" value="Unplaced"/>
</dbReference>
<dbReference type="WBParaSite" id="BXY_1727200.1">
    <property type="protein sequence ID" value="BXY_1727200.1"/>
    <property type="gene ID" value="BXY_1727200"/>
</dbReference>
<evidence type="ECO:0000313" key="1">
    <source>
        <dbReference type="Proteomes" id="UP000095284"/>
    </source>
</evidence>
<proteinExistence type="predicted"/>
<sequence>MGMTVFFSTHNGYILNQTTSYKGPLVADVIVDAASRVFKSLKPDDILEIRCWSEDKLVRINPSDQILYLAVQNIYAIEVLIERKEEVKVLLLTPSFDVHRRFTYKSKSPKDLIKKFISSNISPEMILEFVRVDSDEMRDLDWEDCNELEDTTVLCVVAPDIELSLYKSDNIPLEALRDHRIPEQVPGKATLIKNLNSIDQLPEEDSESFFTTFFAPFSLFKPKDCLTRGQIINYLDWLTRTCNAEWTLHLEDDKLDYIVEKVAQMKKKEDQKRRAKLIEYYHLSFPKYMLKHLAKAIQTVDCIVHLRLPNYVERMVMVPVVEVVDVGDLIQIVLKKEAYDIEHMTDFCYFDGDNLVAIDDVDSLVHPELQYFMSLKKTGSKCILIDENCEYLSEFNFDDTDSNAGRITKILEKEYELSWKDIHGLFYVQNGQFTKLEPLDSVETLTEIFAHVHTGSDGRPKREWSVMPAQLKMTKTEILSVVKDPKTFMNRISKNKEVDENDLLNIAMHVCQKTFDSCRRDVFDSEWESVYKYNFKFSEPLFNRLSTTPQFVINGIKADYFTFAWNIVYRDSYLKRLKKINELSTNKIDIPEFDPVKVYFGSHWGPTIEKQSKTEEVVCCYVIDEKLKWIDNFITFKGKRVDDLLKEVYSRKGITEREFIWCGTSDGKEKKGIDTALGDDNIFVQVKGCCVPDDFNPSDVLRHIPFIGIDKLIKRNDYEGILGRIEGNNVLPQDYTYILEAIVFFLHDNNPFRTPVKSEVKKYIDKLTEECPVLKEDEFYERNGYGMPLLDAELKEFPAKYKNRRVVAMQNIENERAISLCSPIASPNKTFEVVYLDETPKGEEKTSAGIVSKPYDRTLDSDEDKENQFVDRIIEIN</sequence>
<name>A0A1I7SW42_BURXY</name>
<accession>A0A1I7SW42</accession>